<dbReference type="AlphaFoldDB" id="A0AAV0Y453"/>
<protein>
    <recommendedName>
        <fullName evidence="3">NOF-FB transposable element protein</fullName>
    </recommendedName>
</protein>
<name>A0AAV0Y453_9HEMI</name>
<reference evidence="1 2" key="1">
    <citation type="submission" date="2023-01" db="EMBL/GenBank/DDBJ databases">
        <authorList>
            <person name="Whitehead M."/>
        </authorList>
    </citation>
    <scope>NUCLEOTIDE SEQUENCE [LARGE SCALE GENOMIC DNA]</scope>
</reference>
<comment type="caution">
    <text evidence="1">The sequence shown here is derived from an EMBL/GenBank/DDBJ whole genome shotgun (WGS) entry which is preliminary data.</text>
</comment>
<evidence type="ECO:0008006" key="3">
    <source>
        <dbReference type="Google" id="ProtNLM"/>
    </source>
</evidence>
<proteinExistence type="predicted"/>
<keyword evidence="2" id="KW-1185">Reference proteome</keyword>
<organism evidence="1 2">
    <name type="scientific">Macrosiphum euphorbiae</name>
    <name type="common">potato aphid</name>
    <dbReference type="NCBI Taxonomy" id="13131"/>
    <lineage>
        <taxon>Eukaryota</taxon>
        <taxon>Metazoa</taxon>
        <taxon>Ecdysozoa</taxon>
        <taxon>Arthropoda</taxon>
        <taxon>Hexapoda</taxon>
        <taxon>Insecta</taxon>
        <taxon>Pterygota</taxon>
        <taxon>Neoptera</taxon>
        <taxon>Paraneoptera</taxon>
        <taxon>Hemiptera</taxon>
        <taxon>Sternorrhyncha</taxon>
        <taxon>Aphidomorpha</taxon>
        <taxon>Aphidoidea</taxon>
        <taxon>Aphididae</taxon>
        <taxon>Macrosiphini</taxon>
        <taxon>Macrosiphum</taxon>
    </lineage>
</organism>
<gene>
    <name evidence="1" type="ORF">MEUPH1_LOCUS29163</name>
</gene>
<evidence type="ECO:0000313" key="2">
    <source>
        <dbReference type="Proteomes" id="UP001160148"/>
    </source>
</evidence>
<evidence type="ECO:0000313" key="1">
    <source>
        <dbReference type="EMBL" id="CAI6375704.1"/>
    </source>
</evidence>
<sequence length="230" mass="26614">MIIWIYRYIYIWISISVWLKRWLRCNVKPPKVVISDQSLALMSGLTQAFTQFTSLESYLNVCYKLTVQKKEVEIPTCFLRNDVNHFIKLVTQWGPVKNSKYPSTKQIITRVMGLLVVCTSIEEAEPILESLFVIILSKFDGNMENLDTFTPCYTAKRYLHSMISTSVLEIINIDENSQVLNSAADNINIDEDYTSDYTNTFQDWAQQIANRSRAKVESVTMHSIFLNLNL</sequence>
<dbReference type="Proteomes" id="UP001160148">
    <property type="component" value="Unassembled WGS sequence"/>
</dbReference>
<dbReference type="EMBL" id="CARXXK010001361">
    <property type="protein sequence ID" value="CAI6375704.1"/>
    <property type="molecule type" value="Genomic_DNA"/>
</dbReference>
<accession>A0AAV0Y453</accession>